<sequence length="223" mass="25294">MKELERYYQILELQSGANLEEINEAYRDLVFVWHPDRIPYDNLRLQKKAQQKLQDINEAREKLRLYKLEHEQYSCSQQRECKPFSSREKIYSPSTSYKAEPYKKDLSGKNFSQANLCNKDLSGRNLSYADLSRADLSDAFMHKAVLRGANLSEANLLRANLLLADLREVNLRSANLIGADLSGADLSGADLSGARIRSGSRLMVKLIGTKLSGTIMPDGRVYT</sequence>
<dbReference type="PANTHER" id="PTHR14136:SF17">
    <property type="entry name" value="BTB_POZ DOMAIN-CONTAINING PROTEIN KCTD9"/>
    <property type="match status" value="1"/>
</dbReference>
<dbReference type="InterPro" id="IPR051082">
    <property type="entry name" value="Pentapeptide-BTB/POZ_domain"/>
</dbReference>
<dbReference type="PROSITE" id="PS50076">
    <property type="entry name" value="DNAJ_2"/>
    <property type="match status" value="1"/>
</dbReference>
<organism evidence="3 4">
    <name type="scientific">Richelia intracellularis HH01</name>
    <dbReference type="NCBI Taxonomy" id="1165094"/>
    <lineage>
        <taxon>Bacteria</taxon>
        <taxon>Bacillati</taxon>
        <taxon>Cyanobacteriota</taxon>
        <taxon>Cyanophyceae</taxon>
        <taxon>Nostocales</taxon>
        <taxon>Nostocaceae</taxon>
        <taxon>Richelia</taxon>
    </lineage>
</organism>
<dbReference type="SUPFAM" id="SSF46565">
    <property type="entry name" value="Chaperone J-domain"/>
    <property type="match status" value="1"/>
</dbReference>
<reference evidence="4" key="2">
    <citation type="submission" date="2016-01" db="EMBL/GenBank/DDBJ databases">
        <title>Diatom-associated endosymboitic cyanobacterium lacks core nitrogen metabolism enzymes.</title>
        <authorList>
            <person name="Hilton J.A."/>
            <person name="Foster R.A."/>
            <person name="Tripp H.J."/>
            <person name="Carter B.J."/>
            <person name="Zehr J.P."/>
            <person name="Villareal T.A."/>
        </authorList>
    </citation>
    <scope>NUCLEOTIDE SEQUENCE [LARGE SCALE GENOMIC DNA]</scope>
    <source>
        <strain evidence="4">HH01</strain>
    </source>
</reference>
<proteinExistence type="predicted"/>
<dbReference type="CDD" id="cd06257">
    <property type="entry name" value="DnaJ"/>
    <property type="match status" value="1"/>
</dbReference>
<dbReference type="EMBL" id="CAIY01000016">
    <property type="protein sequence ID" value="CCH66485.1"/>
    <property type="molecule type" value="Genomic_DNA"/>
</dbReference>
<evidence type="ECO:0000313" key="3">
    <source>
        <dbReference type="EMBL" id="CCH66485.1"/>
    </source>
</evidence>
<keyword evidence="4" id="KW-1185">Reference proteome</keyword>
<dbReference type="Pfam" id="PF00226">
    <property type="entry name" value="DnaJ"/>
    <property type="match status" value="1"/>
</dbReference>
<feature type="coiled-coil region" evidence="1">
    <location>
        <begin position="42"/>
        <end position="76"/>
    </location>
</feature>
<evidence type="ECO:0000313" key="4">
    <source>
        <dbReference type="Proteomes" id="UP000053051"/>
    </source>
</evidence>
<dbReference type="STRING" id="1165094.RINTHH_3300"/>
<dbReference type="PANTHER" id="PTHR14136">
    <property type="entry name" value="BTB_POZ DOMAIN-CONTAINING PROTEIN KCTD9"/>
    <property type="match status" value="1"/>
</dbReference>
<name>M1X2A5_9NOST</name>
<accession>M1X2A5</accession>
<dbReference type="Gene3D" id="2.160.20.80">
    <property type="entry name" value="E3 ubiquitin-protein ligase SopA"/>
    <property type="match status" value="1"/>
</dbReference>
<evidence type="ECO:0000256" key="1">
    <source>
        <dbReference type="SAM" id="Coils"/>
    </source>
</evidence>
<dbReference type="InterPro" id="IPR001623">
    <property type="entry name" value="DnaJ_domain"/>
</dbReference>
<dbReference type="Proteomes" id="UP000053051">
    <property type="component" value="Unassembled WGS sequence"/>
</dbReference>
<dbReference type="PRINTS" id="PR00625">
    <property type="entry name" value="JDOMAIN"/>
</dbReference>
<dbReference type="SUPFAM" id="SSF141571">
    <property type="entry name" value="Pentapeptide repeat-like"/>
    <property type="match status" value="1"/>
</dbReference>
<protein>
    <submittedName>
        <fullName evidence="3">Pentapeptide repeat family protein</fullName>
    </submittedName>
</protein>
<dbReference type="Gene3D" id="1.10.287.110">
    <property type="entry name" value="DnaJ domain"/>
    <property type="match status" value="1"/>
</dbReference>
<dbReference type="Pfam" id="PF00805">
    <property type="entry name" value="Pentapeptide"/>
    <property type="match status" value="2"/>
</dbReference>
<dbReference type="AlphaFoldDB" id="M1X2A5"/>
<reference evidence="3 4" key="1">
    <citation type="submission" date="2012-05" db="EMBL/GenBank/DDBJ databases">
        <authorList>
            <person name="Hilton J."/>
        </authorList>
    </citation>
    <scope>NUCLEOTIDE SEQUENCE [LARGE SCALE GENOMIC DNA]</scope>
    <source>
        <strain evidence="3 4">HH01</strain>
    </source>
</reference>
<dbReference type="InterPro" id="IPR001646">
    <property type="entry name" value="5peptide_repeat"/>
</dbReference>
<dbReference type="InterPro" id="IPR036869">
    <property type="entry name" value="J_dom_sf"/>
</dbReference>
<keyword evidence="1" id="KW-0175">Coiled coil</keyword>
<evidence type="ECO:0000259" key="2">
    <source>
        <dbReference type="PROSITE" id="PS50076"/>
    </source>
</evidence>
<dbReference type="SMART" id="SM00271">
    <property type="entry name" value="DnaJ"/>
    <property type="match status" value="1"/>
</dbReference>
<dbReference type="OrthoDB" id="510365at2"/>
<comment type="caution">
    <text evidence="3">The sequence shown here is derived from an EMBL/GenBank/DDBJ whole genome shotgun (WGS) entry which is preliminary data.</text>
</comment>
<feature type="domain" description="J" evidence="2">
    <location>
        <begin position="6"/>
        <end position="74"/>
    </location>
</feature>
<gene>
    <name evidence="3" type="ORF">RINTHH_3300</name>
</gene>
<dbReference type="RefSeq" id="WP_008231999.1">
    <property type="nucleotide sequence ID" value="NZ_CAIY01000016.1"/>
</dbReference>